<comment type="caution">
    <text evidence="3">The sequence shown here is derived from an EMBL/GenBank/DDBJ whole genome shotgun (WGS) entry which is preliminary data.</text>
</comment>
<gene>
    <name evidence="3" type="ORF">Bequi_09710</name>
</gene>
<sequence>MARPARFTHDGILDEAAEVVALRWRDATVAEVADRLRTPPNSIYYRFPSRHALFGSLWLRSVQRFHVGLLEALTLPDPGRAAEEAAAHIPRFSRQNPLDAIAMTLYRQHDLVELVPSPLSDEVRNVNDTVRTAMVDLAQRRFGRTDTDTLSLVAVACQETGYGLVHRYVRHGITMPPWLDDAVRASCTAILALGD</sequence>
<feature type="domain" description="HTH tetR-type" evidence="2">
    <location>
        <begin position="12"/>
        <end position="55"/>
    </location>
</feature>
<keyword evidence="4" id="KW-1185">Reference proteome</keyword>
<keyword evidence="1" id="KW-0238">DNA-binding</keyword>
<dbReference type="InterPro" id="IPR001647">
    <property type="entry name" value="HTH_TetR"/>
</dbReference>
<dbReference type="Gene3D" id="1.10.357.10">
    <property type="entry name" value="Tetracycline Repressor, domain 2"/>
    <property type="match status" value="1"/>
</dbReference>
<dbReference type="Proteomes" id="UP001203761">
    <property type="component" value="Unassembled WGS sequence"/>
</dbReference>
<dbReference type="SUPFAM" id="SSF46689">
    <property type="entry name" value="Homeodomain-like"/>
    <property type="match status" value="1"/>
</dbReference>
<proteinExistence type="predicted"/>
<accession>A0ABT0R151</accession>
<reference evidence="3" key="1">
    <citation type="submission" date="2022-02" db="EMBL/GenBank/DDBJ databases">
        <authorList>
            <person name="Lee M."/>
            <person name="Kim S.-J."/>
            <person name="Jung M.-Y."/>
        </authorList>
    </citation>
    <scope>NUCLEOTIDE SEQUENCE</scope>
    <source>
        <strain evidence="3">JHP9</strain>
    </source>
</reference>
<evidence type="ECO:0000313" key="3">
    <source>
        <dbReference type="EMBL" id="MCL6423658.1"/>
    </source>
</evidence>
<dbReference type="RefSeq" id="WP_249737732.1">
    <property type="nucleotide sequence ID" value="NZ_JAKNCJ010000004.1"/>
</dbReference>
<evidence type="ECO:0000313" key="4">
    <source>
        <dbReference type="Proteomes" id="UP001203761"/>
    </source>
</evidence>
<evidence type="ECO:0000259" key="2">
    <source>
        <dbReference type="Pfam" id="PF00440"/>
    </source>
</evidence>
<name>A0ABT0R151_9MICO</name>
<protein>
    <submittedName>
        <fullName evidence="3">TetR/AcrR family transcriptional regulator</fullName>
    </submittedName>
</protein>
<dbReference type="InterPro" id="IPR009057">
    <property type="entry name" value="Homeodomain-like_sf"/>
</dbReference>
<dbReference type="EMBL" id="JAKNCJ010000004">
    <property type="protein sequence ID" value="MCL6423658.1"/>
    <property type="molecule type" value="Genomic_DNA"/>
</dbReference>
<dbReference type="Pfam" id="PF00440">
    <property type="entry name" value="TetR_N"/>
    <property type="match status" value="1"/>
</dbReference>
<organism evidence="3 4">
    <name type="scientific">Brachybacterium equifaecis</name>
    <dbReference type="NCBI Taxonomy" id="2910770"/>
    <lineage>
        <taxon>Bacteria</taxon>
        <taxon>Bacillati</taxon>
        <taxon>Actinomycetota</taxon>
        <taxon>Actinomycetes</taxon>
        <taxon>Micrococcales</taxon>
        <taxon>Dermabacteraceae</taxon>
        <taxon>Brachybacterium</taxon>
    </lineage>
</organism>
<evidence type="ECO:0000256" key="1">
    <source>
        <dbReference type="ARBA" id="ARBA00023125"/>
    </source>
</evidence>